<protein>
    <submittedName>
        <fullName evidence="3">ComEA family DNA-binding protein</fullName>
    </submittedName>
</protein>
<keyword evidence="4" id="KW-1185">Reference proteome</keyword>
<dbReference type="PANTHER" id="PTHR21180:SF32">
    <property type="entry name" value="ENDONUCLEASE_EXONUCLEASE_PHOSPHATASE FAMILY DOMAIN-CONTAINING PROTEIN 1"/>
    <property type="match status" value="1"/>
</dbReference>
<reference evidence="4" key="1">
    <citation type="journal article" date="2019" name="Int. J. Syst. Evol. Microbiol.">
        <title>The Global Catalogue of Microorganisms (GCM) 10K type strain sequencing project: providing services to taxonomists for standard genome sequencing and annotation.</title>
        <authorList>
            <consortium name="The Broad Institute Genomics Platform"/>
            <consortium name="The Broad Institute Genome Sequencing Center for Infectious Disease"/>
            <person name="Wu L."/>
            <person name="Ma J."/>
        </authorList>
    </citation>
    <scope>NUCLEOTIDE SEQUENCE [LARGE SCALE GENOMIC DNA]</scope>
    <source>
        <strain evidence="4">JCM 11650</strain>
    </source>
</reference>
<dbReference type="EMBL" id="JBHSEW010000010">
    <property type="protein sequence ID" value="MFC4622890.1"/>
    <property type="molecule type" value="Genomic_DNA"/>
</dbReference>
<feature type="signal peptide" evidence="2">
    <location>
        <begin position="1"/>
        <end position="19"/>
    </location>
</feature>
<dbReference type="SUPFAM" id="SSF47781">
    <property type="entry name" value="RuvA domain 2-like"/>
    <property type="match status" value="1"/>
</dbReference>
<dbReference type="Proteomes" id="UP001595967">
    <property type="component" value="Unassembled WGS sequence"/>
</dbReference>
<proteinExistence type="predicted"/>
<evidence type="ECO:0000313" key="3">
    <source>
        <dbReference type="EMBL" id="MFC4622890.1"/>
    </source>
</evidence>
<name>A0ABV9H064_9BURK</name>
<dbReference type="InterPro" id="IPR051675">
    <property type="entry name" value="Endo/Exo/Phosphatase_dom_1"/>
</dbReference>
<evidence type="ECO:0000313" key="4">
    <source>
        <dbReference type="Proteomes" id="UP001595967"/>
    </source>
</evidence>
<dbReference type="PANTHER" id="PTHR21180">
    <property type="entry name" value="ENDONUCLEASE/EXONUCLEASE/PHOSPHATASE FAMILY DOMAIN-CONTAINING PROTEIN 1"/>
    <property type="match status" value="1"/>
</dbReference>
<evidence type="ECO:0000256" key="2">
    <source>
        <dbReference type="SAM" id="SignalP"/>
    </source>
</evidence>
<feature type="chain" id="PRO_5045613581" evidence="2">
    <location>
        <begin position="20"/>
        <end position="116"/>
    </location>
</feature>
<dbReference type="RefSeq" id="WP_377726549.1">
    <property type="nucleotide sequence ID" value="NZ_JBHSEW010000010.1"/>
</dbReference>
<gene>
    <name evidence="3" type="ORF">ACFO3A_11775</name>
</gene>
<accession>A0ABV9H064</accession>
<comment type="caution">
    <text evidence="3">The sequence shown here is derived from an EMBL/GenBank/DDBJ whole genome shotgun (WGS) entry which is preliminary data.</text>
</comment>
<dbReference type="Pfam" id="PF12836">
    <property type="entry name" value="HHH_3"/>
    <property type="match status" value="1"/>
</dbReference>
<dbReference type="InterPro" id="IPR010994">
    <property type="entry name" value="RuvA_2-like"/>
</dbReference>
<keyword evidence="2" id="KW-0732">Signal</keyword>
<sequence length="116" mass="12185">MLKKLFALCFVLFSTWAWAALDVNKASEADLVQIKGIGPAIASNIVETRKQGAFKNWDDLIARVKGVGAGNADKFSQGGLTIDGKPYKAVPAPATPAKQQKTVAKTAGETAPGAKK</sequence>
<organism evidence="3 4">
    <name type="scientific">Comamonas nitrativorans</name>
    <dbReference type="NCBI Taxonomy" id="108437"/>
    <lineage>
        <taxon>Bacteria</taxon>
        <taxon>Pseudomonadati</taxon>
        <taxon>Pseudomonadota</taxon>
        <taxon>Betaproteobacteria</taxon>
        <taxon>Burkholderiales</taxon>
        <taxon>Comamonadaceae</taxon>
        <taxon>Comamonas</taxon>
    </lineage>
</organism>
<feature type="region of interest" description="Disordered" evidence="1">
    <location>
        <begin position="92"/>
        <end position="116"/>
    </location>
</feature>
<dbReference type="Gene3D" id="1.10.150.320">
    <property type="entry name" value="Photosystem II 12 kDa extrinsic protein"/>
    <property type="match status" value="1"/>
</dbReference>
<evidence type="ECO:0000256" key="1">
    <source>
        <dbReference type="SAM" id="MobiDB-lite"/>
    </source>
</evidence>
<dbReference type="GO" id="GO:0003677">
    <property type="term" value="F:DNA binding"/>
    <property type="evidence" value="ECO:0007669"/>
    <property type="project" value="UniProtKB-KW"/>
</dbReference>
<keyword evidence="3" id="KW-0238">DNA-binding</keyword>